<proteinExistence type="predicted"/>
<feature type="chain" id="PRO_5046177659" evidence="1">
    <location>
        <begin position="24"/>
        <end position="93"/>
    </location>
</feature>
<protein>
    <submittedName>
        <fullName evidence="2">Uncharacterized protein</fullName>
    </submittedName>
</protein>
<gene>
    <name evidence="2" type="ORF">BbINS_04287</name>
</gene>
<evidence type="ECO:0000313" key="2">
    <source>
        <dbReference type="EMBL" id="EKS43455.1"/>
    </source>
</evidence>
<accession>A0ABN0IFF8</accession>
<evidence type="ECO:0000256" key="1">
    <source>
        <dbReference type="SAM" id="SignalP"/>
    </source>
</evidence>
<keyword evidence="3" id="KW-1185">Reference proteome</keyword>
<reference evidence="2 3" key="1">
    <citation type="journal article" date="2013" name="Genome Announc.">
        <title>Whole Genome Sequencing and Comparative Analysis of Bartonella bacilliformis Strain INS, the Causative Agent of Carrion's Disease.</title>
        <authorList>
            <person name="Tarazona D."/>
            <person name="Padilla C."/>
            <person name="Caceres O."/>
            <person name="Montenegro J.D."/>
            <person name="Bailon H."/>
            <person name="Ventura G."/>
            <person name="Mendoza G."/>
            <person name="Anaya E."/>
            <person name="Guio H."/>
        </authorList>
    </citation>
    <scope>NUCLEOTIDE SEQUENCE [LARGE SCALE GENOMIC DNA]</scope>
    <source>
        <strain evidence="2 3">INS</strain>
    </source>
</reference>
<evidence type="ECO:0000313" key="3">
    <source>
        <dbReference type="Proteomes" id="UP000009359"/>
    </source>
</evidence>
<dbReference type="GeneID" id="4684552"/>
<sequence length="93" mass="10259">MKRIVLVAALCSALSSVVAPVTAAEAERKGPVGLDDLTRYTSETIPRVFWMRLPAFRRDMSSSPSVQKTLKEHVCKSTIRPLGEHYSLQVAVC</sequence>
<dbReference type="RefSeq" id="WP_005767354.1">
    <property type="nucleotide sequence ID" value="NZ_AMQK01000017.1"/>
</dbReference>
<organism evidence="2 3">
    <name type="scientific">Bartonella bacilliformis INS</name>
    <dbReference type="NCBI Taxonomy" id="1206782"/>
    <lineage>
        <taxon>Bacteria</taxon>
        <taxon>Pseudomonadati</taxon>
        <taxon>Pseudomonadota</taxon>
        <taxon>Alphaproteobacteria</taxon>
        <taxon>Hyphomicrobiales</taxon>
        <taxon>Bartonellaceae</taxon>
        <taxon>Bartonella</taxon>
    </lineage>
</organism>
<name>A0ABN0IFF8_BARBA</name>
<dbReference type="EMBL" id="AMQK01000017">
    <property type="protein sequence ID" value="EKS43455.1"/>
    <property type="molecule type" value="Genomic_DNA"/>
</dbReference>
<comment type="caution">
    <text evidence="2">The sequence shown here is derived from an EMBL/GenBank/DDBJ whole genome shotgun (WGS) entry which is preliminary data.</text>
</comment>
<keyword evidence="1" id="KW-0732">Signal</keyword>
<feature type="signal peptide" evidence="1">
    <location>
        <begin position="1"/>
        <end position="23"/>
    </location>
</feature>
<dbReference type="Proteomes" id="UP000009359">
    <property type="component" value="Unassembled WGS sequence"/>
</dbReference>